<feature type="coiled-coil region" evidence="1">
    <location>
        <begin position="5"/>
        <end position="32"/>
    </location>
</feature>
<keyword evidence="3" id="KW-1185">Reference proteome</keyword>
<accession>A0A0C3SLC2</accession>
<organism evidence="2 3">
    <name type="scientific">Guillardia theta (strain CCMP2712)</name>
    <name type="common">Cryptophyte</name>
    <dbReference type="NCBI Taxonomy" id="905079"/>
    <lineage>
        <taxon>Eukaryota</taxon>
        <taxon>Cryptophyceae</taxon>
        <taxon>Pyrenomonadales</taxon>
        <taxon>Geminigeraceae</taxon>
        <taxon>Guillardia</taxon>
    </lineage>
</organism>
<evidence type="ECO:0000313" key="3">
    <source>
        <dbReference type="Proteomes" id="UP000011087"/>
    </source>
</evidence>
<dbReference type="OMA" id="EFGYHIA"/>
<name>A0A0C3SLC2_GUITC</name>
<dbReference type="EnsemblProtists" id="EKX32460">
    <property type="protein sequence ID" value="EKX32460"/>
    <property type="gene ID" value="GUITHDRAFT_82284"/>
</dbReference>
<evidence type="ECO:0000256" key="1">
    <source>
        <dbReference type="SAM" id="Coils"/>
    </source>
</evidence>
<dbReference type="AlphaFoldDB" id="A0A0C3SLC2"/>
<reference evidence="2" key="3">
    <citation type="submission" date="2015-06" db="UniProtKB">
        <authorList>
            <consortium name="EnsemblProtists"/>
        </authorList>
    </citation>
    <scope>IDENTIFICATION</scope>
</reference>
<dbReference type="Proteomes" id="UP000011087">
    <property type="component" value="Unassembled WGS sequence"/>
</dbReference>
<evidence type="ECO:0000313" key="2">
    <source>
        <dbReference type="EnsemblProtists" id="EKX32460"/>
    </source>
</evidence>
<reference evidence="3" key="1">
    <citation type="journal article" date="2012" name="Nature">
        <title>Algal genomes reveal evolutionary mosaicism and the fate of nucleomorphs.</title>
        <authorList>
            <consortium name="DOE Joint Genome Institute"/>
            <person name="Curtis B.A."/>
            <person name="Tanifuji G."/>
            <person name="Burki F."/>
            <person name="Gruber A."/>
            <person name="Irimia M."/>
            <person name="Maruyama S."/>
            <person name="Arias M.C."/>
            <person name="Ball S.G."/>
            <person name="Gile G.H."/>
            <person name="Hirakawa Y."/>
            <person name="Hopkins J.F."/>
            <person name="Kuo A."/>
            <person name="Rensing S.A."/>
            <person name="Schmutz J."/>
            <person name="Symeonidi A."/>
            <person name="Elias M."/>
            <person name="Eveleigh R.J."/>
            <person name="Herman E.K."/>
            <person name="Klute M.J."/>
            <person name="Nakayama T."/>
            <person name="Obornik M."/>
            <person name="Reyes-Prieto A."/>
            <person name="Armbrust E.V."/>
            <person name="Aves S.J."/>
            <person name="Beiko R.G."/>
            <person name="Coutinho P."/>
            <person name="Dacks J.B."/>
            <person name="Durnford D.G."/>
            <person name="Fast N.M."/>
            <person name="Green B.R."/>
            <person name="Grisdale C.J."/>
            <person name="Hempel F."/>
            <person name="Henrissat B."/>
            <person name="Hoppner M.P."/>
            <person name="Ishida K."/>
            <person name="Kim E."/>
            <person name="Koreny L."/>
            <person name="Kroth P.G."/>
            <person name="Liu Y."/>
            <person name="Malik S.B."/>
            <person name="Maier U.G."/>
            <person name="McRose D."/>
            <person name="Mock T."/>
            <person name="Neilson J.A."/>
            <person name="Onodera N.T."/>
            <person name="Poole A.M."/>
            <person name="Pritham E.J."/>
            <person name="Richards T.A."/>
            <person name="Rocap G."/>
            <person name="Roy S.W."/>
            <person name="Sarai C."/>
            <person name="Schaack S."/>
            <person name="Shirato S."/>
            <person name="Slamovits C.H."/>
            <person name="Spencer D.F."/>
            <person name="Suzuki S."/>
            <person name="Worden A.Z."/>
            <person name="Zauner S."/>
            <person name="Barry K."/>
            <person name="Bell C."/>
            <person name="Bharti A.K."/>
            <person name="Crow J.A."/>
            <person name="Grimwood J."/>
            <person name="Kramer R."/>
            <person name="Lindquist E."/>
            <person name="Lucas S."/>
            <person name="Salamov A."/>
            <person name="McFadden G.I."/>
            <person name="Lane C.E."/>
            <person name="Keeling P.J."/>
            <person name="Gray M.W."/>
            <person name="Grigoriev I.V."/>
            <person name="Archibald J.M."/>
        </authorList>
    </citation>
    <scope>NUCLEOTIDE SEQUENCE</scope>
    <source>
        <strain evidence="3">CCMP2712</strain>
    </source>
</reference>
<reference evidence="3" key="2">
    <citation type="submission" date="2012-11" db="EMBL/GenBank/DDBJ databases">
        <authorList>
            <person name="Kuo A."/>
            <person name="Curtis B.A."/>
            <person name="Tanifuji G."/>
            <person name="Burki F."/>
            <person name="Gruber A."/>
            <person name="Irimia M."/>
            <person name="Maruyama S."/>
            <person name="Arias M.C."/>
            <person name="Ball S.G."/>
            <person name="Gile G.H."/>
            <person name="Hirakawa Y."/>
            <person name="Hopkins J.F."/>
            <person name="Rensing S.A."/>
            <person name="Schmutz J."/>
            <person name="Symeonidi A."/>
            <person name="Elias M."/>
            <person name="Eveleigh R.J."/>
            <person name="Herman E.K."/>
            <person name="Klute M.J."/>
            <person name="Nakayama T."/>
            <person name="Obornik M."/>
            <person name="Reyes-Prieto A."/>
            <person name="Armbrust E.V."/>
            <person name="Aves S.J."/>
            <person name="Beiko R.G."/>
            <person name="Coutinho P."/>
            <person name="Dacks J.B."/>
            <person name="Durnford D.G."/>
            <person name="Fast N.M."/>
            <person name="Green B.R."/>
            <person name="Grisdale C."/>
            <person name="Hempe F."/>
            <person name="Henrissat B."/>
            <person name="Hoppner M.P."/>
            <person name="Ishida K.-I."/>
            <person name="Kim E."/>
            <person name="Koreny L."/>
            <person name="Kroth P.G."/>
            <person name="Liu Y."/>
            <person name="Malik S.-B."/>
            <person name="Maier U.G."/>
            <person name="McRose D."/>
            <person name="Mock T."/>
            <person name="Neilson J.A."/>
            <person name="Onodera N.T."/>
            <person name="Poole A.M."/>
            <person name="Pritham E.J."/>
            <person name="Richards T.A."/>
            <person name="Rocap G."/>
            <person name="Roy S.W."/>
            <person name="Sarai C."/>
            <person name="Schaack S."/>
            <person name="Shirato S."/>
            <person name="Slamovits C.H."/>
            <person name="Spencer D.F."/>
            <person name="Suzuki S."/>
            <person name="Worden A.Z."/>
            <person name="Zauner S."/>
            <person name="Barry K."/>
            <person name="Bell C."/>
            <person name="Bharti A.K."/>
            <person name="Crow J.A."/>
            <person name="Grimwood J."/>
            <person name="Kramer R."/>
            <person name="Lindquist E."/>
            <person name="Lucas S."/>
            <person name="Salamov A."/>
            <person name="McFadden G.I."/>
            <person name="Lane C.E."/>
            <person name="Keeling P.J."/>
            <person name="Gray M.W."/>
            <person name="Grigoriev I.V."/>
            <person name="Archibald J.M."/>
        </authorList>
    </citation>
    <scope>NUCLEOTIDE SEQUENCE</scope>
    <source>
        <strain evidence="3">CCMP2712</strain>
    </source>
</reference>
<keyword evidence="1" id="KW-0175">Coiled coil</keyword>
<proteinExistence type="predicted"/>
<sequence length="104" mass="12505">MGTEIKADEKGIEDYEGEILRLKQRKEFLKKRIVQNQEWAAHYDKEFGPFVAKYDEFMKQMDVLYKNAKVKHADGLKLLMEHFDYHPEFKRWSDTFSAVPFKPM</sequence>
<protein>
    <submittedName>
        <fullName evidence="2">Uncharacterized protein</fullName>
    </submittedName>
</protein>